<organism evidence="1 2">
    <name type="scientific">Aquaticitalea lipolytica</name>
    <dbReference type="NCBI Taxonomy" id="1247562"/>
    <lineage>
        <taxon>Bacteria</taxon>
        <taxon>Pseudomonadati</taxon>
        <taxon>Bacteroidota</taxon>
        <taxon>Flavobacteriia</taxon>
        <taxon>Flavobacteriales</taxon>
        <taxon>Flavobacteriaceae</taxon>
        <taxon>Aquaticitalea</taxon>
    </lineage>
</organism>
<dbReference type="Proteomes" id="UP000598120">
    <property type="component" value="Unassembled WGS sequence"/>
</dbReference>
<accession>A0A8J2XH78</accession>
<gene>
    <name evidence="1" type="ORF">GCM10011531_17990</name>
</gene>
<name>A0A8J2XH78_9FLAO</name>
<evidence type="ECO:0000313" key="2">
    <source>
        <dbReference type="Proteomes" id="UP000598120"/>
    </source>
</evidence>
<proteinExistence type="predicted"/>
<protein>
    <submittedName>
        <fullName evidence="1">Uncharacterized protein</fullName>
    </submittedName>
</protein>
<dbReference type="AlphaFoldDB" id="A0A8J2XH78"/>
<keyword evidence="2" id="KW-1185">Reference proteome</keyword>
<dbReference type="EMBL" id="BMIC01000003">
    <property type="protein sequence ID" value="GFZ87149.1"/>
    <property type="molecule type" value="Genomic_DNA"/>
</dbReference>
<reference evidence="1 2" key="1">
    <citation type="journal article" date="2014" name="Int. J. Syst. Evol. Microbiol.">
        <title>Complete genome sequence of Corynebacterium casei LMG S-19264T (=DSM 44701T), isolated from a smear-ripened cheese.</title>
        <authorList>
            <consortium name="US DOE Joint Genome Institute (JGI-PGF)"/>
            <person name="Walter F."/>
            <person name="Albersmeier A."/>
            <person name="Kalinowski J."/>
            <person name="Ruckert C."/>
        </authorList>
    </citation>
    <scope>NUCLEOTIDE SEQUENCE [LARGE SCALE GENOMIC DNA]</scope>
    <source>
        <strain evidence="1 2">CGMCC 1.15295</strain>
    </source>
</reference>
<sequence length="64" mass="7803">MLPSIYKLKFNQNYIDMEATLNYRFQRRSKNYFDWLLYTIKSEKYFEAQSQIVTSDSYGLKLSL</sequence>
<comment type="caution">
    <text evidence="1">The sequence shown here is derived from an EMBL/GenBank/DDBJ whole genome shotgun (WGS) entry which is preliminary data.</text>
</comment>
<evidence type="ECO:0000313" key="1">
    <source>
        <dbReference type="EMBL" id="GFZ87149.1"/>
    </source>
</evidence>